<dbReference type="EMBL" id="JACBZX010000001">
    <property type="protein sequence ID" value="NYG38184.1"/>
    <property type="molecule type" value="Genomic_DNA"/>
</dbReference>
<evidence type="ECO:0000256" key="1">
    <source>
        <dbReference type="ARBA" id="ARBA00004167"/>
    </source>
</evidence>
<keyword evidence="4 6" id="KW-0472">Membrane</keyword>
<dbReference type="InterPro" id="IPR007343">
    <property type="entry name" value="Uncharacterised_pept_Zn_put"/>
</dbReference>
<evidence type="ECO:0000256" key="4">
    <source>
        <dbReference type="ARBA" id="ARBA00023136"/>
    </source>
</evidence>
<protein>
    <recommendedName>
        <fullName evidence="9">Neutral zinc metallopeptidase</fullName>
    </recommendedName>
</protein>
<evidence type="ECO:0008006" key="9">
    <source>
        <dbReference type="Google" id="ProtNLM"/>
    </source>
</evidence>
<reference evidence="7 8" key="1">
    <citation type="submission" date="2020-07" db="EMBL/GenBank/DDBJ databases">
        <title>Sequencing the genomes of 1000 actinobacteria strains.</title>
        <authorList>
            <person name="Klenk H.-P."/>
        </authorList>
    </citation>
    <scope>NUCLEOTIDE SEQUENCE [LARGE SCALE GENOMIC DNA]</scope>
    <source>
        <strain evidence="7 8">DSM 24723</strain>
    </source>
</reference>
<dbReference type="PANTHER" id="PTHR30168">
    <property type="entry name" value="PUTATIVE MEMBRANE PROTEIN YPFJ"/>
    <property type="match status" value="1"/>
</dbReference>
<gene>
    <name evidence="7" type="ORF">BJY28_002653</name>
</gene>
<dbReference type="Pfam" id="PF04228">
    <property type="entry name" value="Zn_peptidase"/>
    <property type="match status" value="1"/>
</dbReference>
<organism evidence="7 8">
    <name type="scientific">Janibacter alkaliphilus</name>
    <dbReference type="NCBI Taxonomy" id="1069963"/>
    <lineage>
        <taxon>Bacteria</taxon>
        <taxon>Bacillati</taxon>
        <taxon>Actinomycetota</taxon>
        <taxon>Actinomycetes</taxon>
        <taxon>Micrococcales</taxon>
        <taxon>Intrasporangiaceae</taxon>
        <taxon>Janibacter</taxon>
    </lineage>
</organism>
<comment type="caution">
    <text evidence="7">The sequence shown here is derived from an EMBL/GenBank/DDBJ whole genome shotgun (WGS) entry which is preliminary data.</text>
</comment>
<accession>A0A852XCJ8</accession>
<dbReference type="AlphaFoldDB" id="A0A852XCJ8"/>
<sequence>MSFDDNASLDTSRVGSGGGGRGVGRGPVIAGGGVVGLIITVLVVLLGGGDMLGTDTSSQGEQGEDLAQRCQTGADANADRDCRAVATENSLYDYWSQQPDLAADLRAAGQDFRAPAQVTIYEGQTQSRCGTASNQIGPFYCPLDERIFLDTDFFDILQQRLGAQDGALAEEYVLAHEYGHHIQNLYGVLEESQRDPQGADSGAVRVELMADCFAGMWIQHAGSTQDSNGNRLMEGVTEEDVADAMSAAKAVGDDVIQERSGGEVNPDGWTHGSAQARQTWLGIGMQASTLDDCDTFAVADPNNPGS</sequence>
<evidence type="ECO:0000256" key="3">
    <source>
        <dbReference type="ARBA" id="ARBA00022989"/>
    </source>
</evidence>
<keyword evidence="2 6" id="KW-0812">Transmembrane</keyword>
<evidence type="ECO:0000256" key="6">
    <source>
        <dbReference type="SAM" id="Phobius"/>
    </source>
</evidence>
<feature type="region of interest" description="Disordered" evidence="5">
    <location>
        <begin position="1"/>
        <end position="22"/>
    </location>
</feature>
<dbReference type="GO" id="GO:0016020">
    <property type="term" value="C:membrane"/>
    <property type="evidence" value="ECO:0007669"/>
    <property type="project" value="UniProtKB-SubCell"/>
</dbReference>
<evidence type="ECO:0000256" key="5">
    <source>
        <dbReference type="SAM" id="MobiDB-lite"/>
    </source>
</evidence>
<feature type="transmembrane region" description="Helical" evidence="6">
    <location>
        <begin position="28"/>
        <end position="48"/>
    </location>
</feature>
<dbReference type="RefSeq" id="WP_179463420.1">
    <property type="nucleotide sequence ID" value="NZ_JACBZX010000001.1"/>
</dbReference>
<keyword evidence="3 6" id="KW-1133">Transmembrane helix</keyword>
<dbReference type="SUPFAM" id="SSF55486">
    <property type="entry name" value="Metalloproteases ('zincins'), catalytic domain"/>
    <property type="match status" value="1"/>
</dbReference>
<evidence type="ECO:0000256" key="2">
    <source>
        <dbReference type="ARBA" id="ARBA00022692"/>
    </source>
</evidence>
<evidence type="ECO:0000313" key="7">
    <source>
        <dbReference type="EMBL" id="NYG38184.1"/>
    </source>
</evidence>
<name>A0A852XCJ8_9MICO</name>
<proteinExistence type="predicted"/>
<comment type="subcellular location">
    <subcellularLocation>
        <location evidence="1">Membrane</location>
        <topology evidence="1">Single-pass membrane protein</topology>
    </subcellularLocation>
</comment>
<evidence type="ECO:0000313" key="8">
    <source>
        <dbReference type="Proteomes" id="UP000592181"/>
    </source>
</evidence>
<dbReference type="Proteomes" id="UP000592181">
    <property type="component" value="Unassembled WGS sequence"/>
</dbReference>
<keyword evidence="8" id="KW-1185">Reference proteome</keyword>
<dbReference type="PANTHER" id="PTHR30168:SF0">
    <property type="entry name" value="INNER MEMBRANE PROTEIN"/>
    <property type="match status" value="1"/>
</dbReference>